<keyword evidence="4 7" id="KW-1133">Transmembrane helix</keyword>
<dbReference type="InterPro" id="IPR011922">
    <property type="entry name" value="Cell_div_FtsL"/>
</dbReference>
<dbReference type="EMBL" id="JACSPW010000001">
    <property type="protein sequence ID" value="MBD8031648.1"/>
    <property type="molecule type" value="Genomic_DNA"/>
</dbReference>
<keyword evidence="6 7" id="KW-0131">Cell cycle</keyword>
<dbReference type="HAMAP" id="MF_00910">
    <property type="entry name" value="FtsL"/>
    <property type="match status" value="1"/>
</dbReference>
<evidence type="ECO:0000313" key="10">
    <source>
        <dbReference type="EMBL" id="MBD8031648.1"/>
    </source>
</evidence>
<comment type="caution">
    <text evidence="10">The sequence shown here is derived from an EMBL/GenBank/DDBJ whole genome shotgun (WGS) entry which is preliminary data.</text>
</comment>
<evidence type="ECO:0000256" key="4">
    <source>
        <dbReference type="ARBA" id="ARBA00022989"/>
    </source>
</evidence>
<evidence type="ECO:0000256" key="1">
    <source>
        <dbReference type="ARBA" id="ARBA00022475"/>
    </source>
</evidence>
<evidence type="ECO:0000256" key="2">
    <source>
        <dbReference type="ARBA" id="ARBA00022618"/>
    </source>
</evidence>
<comment type="function">
    <text evidence="7">Essential cell division protein.</text>
</comment>
<comment type="similarity">
    <text evidence="7">Belongs to the FtsL family.</text>
</comment>
<evidence type="ECO:0000256" key="3">
    <source>
        <dbReference type="ARBA" id="ARBA00022692"/>
    </source>
</evidence>
<name>A0ABR8XIC0_9BACL</name>
<dbReference type="NCBIfam" id="TIGR02209">
    <property type="entry name" value="ftsL_broad"/>
    <property type="match status" value="1"/>
</dbReference>
<protein>
    <recommendedName>
        <fullName evidence="7 8">Cell division protein FtsL</fullName>
    </recommendedName>
</protein>
<accession>A0ABR8XIC0</accession>
<keyword evidence="9" id="KW-0175">Coiled coil</keyword>
<dbReference type="GO" id="GO:0051301">
    <property type="term" value="P:cell division"/>
    <property type="evidence" value="ECO:0007669"/>
    <property type="project" value="UniProtKB-KW"/>
</dbReference>
<comment type="subcellular location">
    <subcellularLocation>
        <location evidence="7">Cell membrane</location>
        <topology evidence="7">Single-pass type II membrane protein</topology>
    </subcellularLocation>
    <text evidence="7">Localizes to the division septum where it forms a ring structure.</text>
</comment>
<dbReference type="Proteomes" id="UP000600565">
    <property type="component" value="Unassembled WGS sequence"/>
</dbReference>
<sequence>MALRARQVYIQQQPELPQHQQEEQRQPVIRKKPKLKLFSAREKFLFVIFTVIVAFFAVSILHTQGEIQTLSMEIQSIERDIAEVNNNNTDLKVQVSERSTHQRIWEKAKELGLTLNEKNVKVVPGE</sequence>
<evidence type="ECO:0000256" key="7">
    <source>
        <dbReference type="HAMAP-Rule" id="MF_00910"/>
    </source>
</evidence>
<feature type="transmembrane region" description="Helical" evidence="7">
    <location>
        <begin position="44"/>
        <end position="62"/>
    </location>
</feature>
<keyword evidence="2 7" id="KW-0132">Cell division</keyword>
<evidence type="ECO:0000256" key="8">
    <source>
        <dbReference type="NCBIfam" id="TIGR02209"/>
    </source>
</evidence>
<reference evidence="10 11" key="1">
    <citation type="submission" date="2020-08" db="EMBL/GenBank/DDBJ databases">
        <title>A Genomic Blueprint of the Chicken Gut Microbiome.</title>
        <authorList>
            <person name="Gilroy R."/>
            <person name="Ravi A."/>
            <person name="Getino M."/>
            <person name="Pursley I."/>
            <person name="Horton D.L."/>
            <person name="Alikhan N.-F."/>
            <person name="Baker D."/>
            <person name="Gharbi K."/>
            <person name="Hall N."/>
            <person name="Watson M."/>
            <person name="Adriaenssens E.M."/>
            <person name="Foster-Nyarko E."/>
            <person name="Jarju S."/>
            <person name="Secka A."/>
            <person name="Antonio M."/>
            <person name="Oren A."/>
            <person name="Chaudhuri R."/>
            <person name="La Ragione R.M."/>
            <person name="Hildebrand F."/>
            <person name="Pallen M.J."/>
        </authorList>
    </citation>
    <scope>NUCLEOTIDE SEQUENCE [LARGE SCALE GENOMIC DNA]</scope>
    <source>
        <strain evidence="10 11">Sa1YVA6</strain>
    </source>
</reference>
<keyword evidence="1 7" id="KW-1003">Cell membrane</keyword>
<keyword evidence="11" id="KW-1185">Reference proteome</keyword>
<dbReference type="RefSeq" id="WP_191702290.1">
    <property type="nucleotide sequence ID" value="NZ_JACSPW010000001.1"/>
</dbReference>
<gene>
    <name evidence="7 10" type="primary">ftsL</name>
    <name evidence="10" type="ORF">H9632_01115</name>
</gene>
<evidence type="ECO:0000256" key="5">
    <source>
        <dbReference type="ARBA" id="ARBA00023136"/>
    </source>
</evidence>
<keyword evidence="3 7" id="KW-0812">Transmembrane</keyword>
<keyword evidence="5 7" id="KW-0472">Membrane</keyword>
<proteinExistence type="inferred from homology"/>
<evidence type="ECO:0000256" key="9">
    <source>
        <dbReference type="SAM" id="Coils"/>
    </source>
</evidence>
<evidence type="ECO:0000256" key="6">
    <source>
        <dbReference type="ARBA" id="ARBA00023306"/>
    </source>
</evidence>
<feature type="coiled-coil region" evidence="9">
    <location>
        <begin position="67"/>
        <end position="94"/>
    </location>
</feature>
<organism evidence="10 11">
    <name type="scientific">Solibacillus merdavium</name>
    <dbReference type="NCBI Taxonomy" id="2762218"/>
    <lineage>
        <taxon>Bacteria</taxon>
        <taxon>Bacillati</taxon>
        <taxon>Bacillota</taxon>
        <taxon>Bacilli</taxon>
        <taxon>Bacillales</taxon>
        <taxon>Caryophanaceae</taxon>
        <taxon>Solibacillus</taxon>
    </lineage>
</organism>
<evidence type="ECO:0000313" key="11">
    <source>
        <dbReference type="Proteomes" id="UP000600565"/>
    </source>
</evidence>